<dbReference type="PANTHER" id="PTHR47916">
    <property type="entry name" value="FRUCTOSE-BISPHOSPHATE ALDOLASE CLASS 1"/>
    <property type="match status" value="1"/>
</dbReference>
<organism evidence="1 2">
    <name type="scientific">Roseateles koreensis</name>
    <dbReference type="NCBI Taxonomy" id="2987526"/>
    <lineage>
        <taxon>Bacteria</taxon>
        <taxon>Pseudomonadati</taxon>
        <taxon>Pseudomonadota</taxon>
        <taxon>Betaproteobacteria</taxon>
        <taxon>Burkholderiales</taxon>
        <taxon>Sphaerotilaceae</taxon>
        <taxon>Roseateles</taxon>
    </lineage>
</organism>
<dbReference type="SUPFAM" id="SSF51569">
    <property type="entry name" value="Aldolase"/>
    <property type="match status" value="1"/>
</dbReference>
<dbReference type="Gene3D" id="3.20.20.70">
    <property type="entry name" value="Aldolase class I"/>
    <property type="match status" value="1"/>
</dbReference>
<gene>
    <name evidence="1" type="ORF">PRZ01_04930</name>
</gene>
<dbReference type="InterPro" id="IPR002915">
    <property type="entry name" value="DeoC/FbaB/LacD_aldolase"/>
</dbReference>
<dbReference type="RefSeq" id="WP_273595639.1">
    <property type="nucleotide sequence ID" value="NZ_JAQQXS010000003.1"/>
</dbReference>
<dbReference type="Pfam" id="PF01791">
    <property type="entry name" value="DeoC"/>
    <property type="match status" value="1"/>
</dbReference>
<dbReference type="PANTHER" id="PTHR47916:SF1">
    <property type="entry name" value="3-HYDROXY-5-PHOSPHONOOXYPENTANE-2,4-DIONE THIOLASE"/>
    <property type="match status" value="1"/>
</dbReference>
<accession>A0ABT5KNN9</accession>
<dbReference type="InterPro" id="IPR041720">
    <property type="entry name" value="FbaB-like"/>
</dbReference>
<protein>
    <recommendedName>
        <fullName evidence="3">Fructose-bisphosphate aldolase, class I</fullName>
    </recommendedName>
</protein>
<proteinExistence type="predicted"/>
<comment type="caution">
    <text evidence="1">The sequence shown here is derived from an EMBL/GenBank/DDBJ whole genome shotgun (WGS) entry which is preliminary data.</text>
</comment>
<evidence type="ECO:0008006" key="3">
    <source>
        <dbReference type="Google" id="ProtNLM"/>
    </source>
</evidence>
<dbReference type="PIRSF" id="PIRSF038992">
    <property type="entry name" value="Aldolase_Ia"/>
    <property type="match status" value="1"/>
</dbReference>
<dbReference type="InterPro" id="IPR013785">
    <property type="entry name" value="Aldolase_TIM"/>
</dbReference>
<dbReference type="SMART" id="SM01133">
    <property type="entry name" value="DeoC"/>
    <property type="match status" value="1"/>
</dbReference>
<dbReference type="InterPro" id="IPR050456">
    <property type="entry name" value="DeoC/FbaB_aldolase"/>
</dbReference>
<name>A0ABT5KNN9_9BURK</name>
<keyword evidence="2" id="KW-1185">Reference proteome</keyword>
<reference evidence="1 2" key="1">
    <citation type="submission" date="2022-10" db="EMBL/GenBank/DDBJ databases">
        <title>paucibacter sp. hw8 Genome sequencing.</title>
        <authorList>
            <person name="Park S."/>
        </authorList>
    </citation>
    <scope>NUCLEOTIDE SEQUENCE [LARGE SCALE GENOMIC DNA]</scope>
    <source>
        <strain evidence="2">hw8</strain>
    </source>
</reference>
<evidence type="ECO:0000313" key="2">
    <source>
        <dbReference type="Proteomes" id="UP001219862"/>
    </source>
</evidence>
<sequence length="270" mass="29585">MGYIGRKFRVRRILFPDSQRGLIVPVDHGLTLGPIHGMQVTDDLKGWVFNNSISAVLGHKGMIERLISRNMLHPSTGVIVHLNGMANIAPESDTKIMVSNIQTALQLGADAVSIQINFITTNFEHNIAMLGAVTDAAHAAGLPLLTMLYDKVKVPSVEEKVRRLNHLLRVVTEMGCDAVKLALPDSMAEVSELIARHSPDIRIFFAGGEKTSEEALFKAGRAAIDHGASGLCVGRNVFQHPQPRAFLRRLADCVREETGQTERDVELDLV</sequence>
<dbReference type="Proteomes" id="UP001219862">
    <property type="component" value="Unassembled WGS sequence"/>
</dbReference>
<evidence type="ECO:0000313" key="1">
    <source>
        <dbReference type="EMBL" id="MDC8784528.1"/>
    </source>
</evidence>
<dbReference type="EMBL" id="JAQQXS010000003">
    <property type="protein sequence ID" value="MDC8784528.1"/>
    <property type="molecule type" value="Genomic_DNA"/>
</dbReference>